<proteinExistence type="predicted"/>
<evidence type="ECO:0000313" key="3">
    <source>
        <dbReference type="EMBL" id="RDX99570.1"/>
    </source>
</evidence>
<accession>A0A371H9S9</accession>
<dbReference type="PROSITE" id="PS50174">
    <property type="entry name" value="G_PATCH"/>
    <property type="match status" value="1"/>
</dbReference>
<protein>
    <recommendedName>
        <fullName evidence="2">G-patch domain-containing protein</fullName>
    </recommendedName>
</protein>
<dbReference type="Proteomes" id="UP000257109">
    <property type="component" value="Unassembled WGS sequence"/>
</dbReference>
<dbReference type="Pfam" id="PF01585">
    <property type="entry name" value="G-patch"/>
    <property type="match status" value="1"/>
</dbReference>
<dbReference type="OrthoDB" id="1736143at2759"/>
<feature type="domain" description="G-patch" evidence="2">
    <location>
        <begin position="243"/>
        <end position="289"/>
    </location>
</feature>
<evidence type="ECO:0000259" key="2">
    <source>
        <dbReference type="PROSITE" id="PS50174"/>
    </source>
</evidence>
<gene>
    <name evidence="3" type="ORF">CR513_17360</name>
</gene>
<evidence type="ECO:0000256" key="1">
    <source>
        <dbReference type="SAM" id="MobiDB-lite"/>
    </source>
</evidence>
<name>A0A371H9S9_MUCPR</name>
<organism evidence="3 4">
    <name type="scientific">Mucuna pruriens</name>
    <name type="common">Velvet bean</name>
    <name type="synonym">Dolichos pruriens</name>
    <dbReference type="NCBI Taxonomy" id="157652"/>
    <lineage>
        <taxon>Eukaryota</taxon>
        <taxon>Viridiplantae</taxon>
        <taxon>Streptophyta</taxon>
        <taxon>Embryophyta</taxon>
        <taxon>Tracheophyta</taxon>
        <taxon>Spermatophyta</taxon>
        <taxon>Magnoliopsida</taxon>
        <taxon>eudicotyledons</taxon>
        <taxon>Gunneridae</taxon>
        <taxon>Pentapetalae</taxon>
        <taxon>rosids</taxon>
        <taxon>fabids</taxon>
        <taxon>Fabales</taxon>
        <taxon>Fabaceae</taxon>
        <taxon>Papilionoideae</taxon>
        <taxon>50 kb inversion clade</taxon>
        <taxon>NPAAA clade</taxon>
        <taxon>indigoferoid/millettioid clade</taxon>
        <taxon>Phaseoleae</taxon>
        <taxon>Mucuna</taxon>
    </lineage>
</organism>
<feature type="region of interest" description="Disordered" evidence="1">
    <location>
        <begin position="1"/>
        <end position="25"/>
    </location>
</feature>
<feature type="compositionally biased region" description="Polar residues" evidence="1">
    <location>
        <begin position="12"/>
        <end position="25"/>
    </location>
</feature>
<evidence type="ECO:0000313" key="4">
    <source>
        <dbReference type="Proteomes" id="UP000257109"/>
    </source>
</evidence>
<feature type="compositionally biased region" description="Basic and acidic residues" evidence="1">
    <location>
        <begin position="1"/>
        <end position="10"/>
    </location>
</feature>
<dbReference type="AlphaFoldDB" id="A0A371H9S9"/>
<keyword evidence="4" id="KW-1185">Reference proteome</keyword>
<dbReference type="GO" id="GO:0003676">
    <property type="term" value="F:nucleic acid binding"/>
    <property type="evidence" value="ECO:0007669"/>
    <property type="project" value="InterPro"/>
</dbReference>
<dbReference type="PANTHER" id="PTHR32108:SF9">
    <property type="entry name" value="REVERSE TRANSCRIPTASE RNASE H-LIKE DOMAIN-CONTAINING PROTEIN"/>
    <property type="match status" value="1"/>
</dbReference>
<dbReference type="SMART" id="SM00443">
    <property type="entry name" value="G_patch"/>
    <property type="match status" value="1"/>
</dbReference>
<dbReference type="EMBL" id="QJKJ01003200">
    <property type="protein sequence ID" value="RDX99570.1"/>
    <property type="molecule type" value="Genomic_DNA"/>
</dbReference>
<sequence>MKKERKDPLERNPTNSSKSSAKLKHTSANISPLSLLMNSESHKKLLMKVLSEAHMAQDITLDKLKGIIGNIMVNNYLTFSNNEIPVEGRSHNRALHIFVKCLDHMLTRVLIDNGSSLNDIPKTTLERLPYDQTHMRASFTIVRAFDDSRREVMRDIKISADIQLSIGQTLDPFSQSDSLLFTSEVEIHSGRQAGEEDILVCCPRLARYIEAVEEALETSFQSLEIISTTYVETRPKKGKPTNAMMTAAKIMVKKGYRPGQGLGKNLDDIAQPIQLKKNLGPYGLGFCPNFLDKRIVGRLQMGSRKATGGLYENFINREYTNQVEEATKADEEGIDQEPLEELKRLVHLEDKIIQPYQERVEVIDKGTKRI</sequence>
<dbReference type="InterPro" id="IPR000467">
    <property type="entry name" value="G_patch_dom"/>
</dbReference>
<feature type="non-terminal residue" evidence="3">
    <location>
        <position position="1"/>
    </location>
</feature>
<dbReference type="PANTHER" id="PTHR32108">
    <property type="entry name" value="DNA-DIRECTED RNA POLYMERASE SUBUNIT ALPHA"/>
    <property type="match status" value="1"/>
</dbReference>
<comment type="caution">
    <text evidence="3">The sequence shown here is derived from an EMBL/GenBank/DDBJ whole genome shotgun (WGS) entry which is preliminary data.</text>
</comment>
<reference evidence="3" key="1">
    <citation type="submission" date="2018-05" db="EMBL/GenBank/DDBJ databases">
        <title>Draft genome of Mucuna pruriens seed.</title>
        <authorList>
            <person name="Nnadi N.E."/>
            <person name="Vos R."/>
            <person name="Hasami M.H."/>
            <person name="Devisetty U.K."/>
            <person name="Aguiy J.C."/>
        </authorList>
    </citation>
    <scope>NUCLEOTIDE SEQUENCE [LARGE SCALE GENOMIC DNA]</scope>
    <source>
        <strain evidence="3">JCA_2017</strain>
    </source>
</reference>